<dbReference type="InParanoid" id="A0A251TNG6"/>
<evidence type="ECO:0000313" key="1">
    <source>
        <dbReference type="EMBL" id="OTG12152.1"/>
    </source>
</evidence>
<keyword evidence="2" id="KW-1185">Reference proteome</keyword>
<protein>
    <submittedName>
        <fullName evidence="1">Uncharacterized protein</fullName>
    </submittedName>
</protein>
<dbReference type="AlphaFoldDB" id="A0A251TNG6"/>
<accession>A0A251TNG6</accession>
<dbReference type="EMBL" id="CM007899">
    <property type="protein sequence ID" value="OTG12152.1"/>
    <property type="molecule type" value="Genomic_DNA"/>
</dbReference>
<evidence type="ECO:0000313" key="2">
    <source>
        <dbReference type="Proteomes" id="UP000215914"/>
    </source>
</evidence>
<name>A0A251TNG6_HELAN</name>
<dbReference type="Proteomes" id="UP000215914">
    <property type="component" value="Chromosome 10"/>
</dbReference>
<organism evidence="1 2">
    <name type="scientific">Helianthus annuus</name>
    <name type="common">Common sunflower</name>
    <dbReference type="NCBI Taxonomy" id="4232"/>
    <lineage>
        <taxon>Eukaryota</taxon>
        <taxon>Viridiplantae</taxon>
        <taxon>Streptophyta</taxon>
        <taxon>Embryophyta</taxon>
        <taxon>Tracheophyta</taxon>
        <taxon>Spermatophyta</taxon>
        <taxon>Magnoliopsida</taxon>
        <taxon>eudicotyledons</taxon>
        <taxon>Gunneridae</taxon>
        <taxon>Pentapetalae</taxon>
        <taxon>asterids</taxon>
        <taxon>campanulids</taxon>
        <taxon>Asterales</taxon>
        <taxon>Asteraceae</taxon>
        <taxon>Asteroideae</taxon>
        <taxon>Heliantheae alliance</taxon>
        <taxon>Heliantheae</taxon>
        <taxon>Helianthus</taxon>
    </lineage>
</organism>
<reference evidence="2" key="1">
    <citation type="journal article" date="2017" name="Nature">
        <title>The sunflower genome provides insights into oil metabolism, flowering and Asterid evolution.</title>
        <authorList>
            <person name="Badouin H."/>
            <person name="Gouzy J."/>
            <person name="Grassa C.J."/>
            <person name="Murat F."/>
            <person name="Staton S.E."/>
            <person name="Cottret L."/>
            <person name="Lelandais-Briere C."/>
            <person name="Owens G.L."/>
            <person name="Carrere S."/>
            <person name="Mayjonade B."/>
            <person name="Legrand L."/>
            <person name="Gill N."/>
            <person name="Kane N.C."/>
            <person name="Bowers J.E."/>
            <person name="Hubner S."/>
            <person name="Bellec A."/>
            <person name="Berard A."/>
            <person name="Berges H."/>
            <person name="Blanchet N."/>
            <person name="Boniface M.C."/>
            <person name="Brunel D."/>
            <person name="Catrice O."/>
            <person name="Chaidir N."/>
            <person name="Claudel C."/>
            <person name="Donnadieu C."/>
            <person name="Faraut T."/>
            <person name="Fievet G."/>
            <person name="Helmstetter N."/>
            <person name="King M."/>
            <person name="Knapp S.J."/>
            <person name="Lai Z."/>
            <person name="Le Paslier M.C."/>
            <person name="Lippi Y."/>
            <person name="Lorenzon L."/>
            <person name="Mandel J.R."/>
            <person name="Marage G."/>
            <person name="Marchand G."/>
            <person name="Marquand E."/>
            <person name="Bret-Mestries E."/>
            <person name="Morien E."/>
            <person name="Nambeesan S."/>
            <person name="Nguyen T."/>
            <person name="Pegot-Espagnet P."/>
            <person name="Pouilly N."/>
            <person name="Raftis F."/>
            <person name="Sallet E."/>
            <person name="Schiex T."/>
            <person name="Thomas J."/>
            <person name="Vandecasteele C."/>
            <person name="Vares D."/>
            <person name="Vear F."/>
            <person name="Vautrin S."/>
            <person name="Crespi M."/>
            <person name="Mangin B."/>
            <person name="Burke J.M."/>
            <person name="Salse J."/>
            <person name="Munos S."/>
            <person name="Vincourt P."/>
            <person name="Rieseberg L.H."/>
            <person name="Langlade N.B."/>
        </authorList>
    </citation>
    <scope>NUCLEOTIDE SEQUENCE [LARGE SCALE GENOMIC DNA]</scope>
    <source>
        <strain evidence="2">cv. SF193</strain>
    </source>
</reference>
<proteinExistence type="predicted"/>
<sequence>MAVLLAVQTARIGVFCNSGPDEIFRHLRRLIGRDDEDCGDETDPTMESITPAVSLSSIKRANPYV</sequence>
<gene>
    <name evidence="1" type="ORF">HannXRQ_Chr10g0306571</name>
</gene>